<comment type="caution">
    <text evidence="3">The sequence shown here is derived from an EMBL/GenBank/DDBJ whole genome shotgun (WGS) entry which is preliminary data.</text>
</comment>
<evidence type="ECO:0000313" key="3">
    <source>
        <dbReference type="EMBL" id="GAA0930911.1"/>
    </source>
</evidence>
<dbReference type="EMBL" id="BAAAHQ010000016">
    <property type="protein sequence ID" value="GAA0930911.1"/>
    <property type="molecule type" value="Genomic_DNA"/>
</dbReference>
<evidence type="ECO:0000256" key="1">
    <source>
        <dbReference type="SAM" id="MobiDB-lite"/>
    </source>
</evidence>
<reference evidence="3 4" key="1">
    <citation type="journal article" date="2019" name="Int. J. Syst. Evol. Microbiol.">
        <title>The Global Catalogue of Microorganisms (GCM) 10K type strain sequencing project: providing services to taxonomists for standard genome sequencing and annotation.</title>
        <authorList>
            <consortium name="The Broad Institute Genomics Platform"/>
            <consortium name="The Broad Institute Genome Sequencing Center for Infectious Disease"/>
            <person name="Wu L."/>
            <person name="Ma J."/>
        </authorList>
    </citation>
    <scope>NUCLEOTIDE SEQUENCE [LARGE SCALE GENOMIC DNA]</scope>
    <source>
        <strain evidence="3 4">JCM 11136</strain>
    </source>
</reference>
<evidence type="ECO:0000313" key="4">
    <source>
        <dbReference type="Proteomes" id="UP001501578"/>
    </source>
</evidence>
<feature type="region of interest" description="Disordered" evidence="1">
    <location>
        <begin position="232"/>
        <end position="253"/>
    </location>
</feature>
<evidence type="ECO:0000256" key="2">
    <source>
        <dbReference type="SAM" id="SignalP"/>
    </source>
</evidence>
<protein>
    <submittedName>
        <fullName evidence="3">Uncharacterized protein</fullName>
    </submittedName>
</protein>
<proteinExistence type="predicted"/>
<sequence>MRARPRLLAVLCAVLLLGRGWGDPAQEAASGEFDGPWTFGVQPGELHQAYVAGPEPSPVALPNCAVDSDREYPVLSRDGRSIAMIGCWSVEDGVYETVVIRDRALVKIPSITGNAEWVGATGHLVGESDAGVLHLVDTAEPAGPGRVVANLGGTIHTVDVNAAGTTALVAHGGRVVNRDSKGVLVDTRLTAVSLSTRDLTSIEAPAGTVNARWSPDGTRIVAETATEWVTLSGLPMGPTSRRPRPHTTLTSAAEGRSTLRCHLVAVTDRSSVGWCAATGEVMRYEGDRAGARVARFDQESSLGGHVGVAADRLSGTAAG</sequence>
<organism evidence="3 4">
    <name type="scientific">Nonomuraea longicatena</name>
    <dbReference type="NCBI Taxonomy" id="83682"/>
    <lineage>
        <taxon>Bacteria</taxon>
        <taxon>Bacillati</taxon>
        <taxon>Actinomycetota</taxon>
        <taxon>Actinomycetes</taxon>
        <taxon>Streptosporangiales</taxon>
        <taxon>Streptosporangiaceae</taxon>
        <taxon>Nonomuraea</taxon>
    </lineage>
</organism>
<dbReference type="SUPFAM" id="SSF82171">
    <property type="entry name" value="DPP6 N-terminal domain-like"/>
    <property type="match status" value="1"/>
</dbReference>
<gene>
    <name evidence="3" type="ORF">GCM10009560_35670</name>
</gene>
<feature type="chain" id="PRO_5047435615" evidence="2">
    <location>
        <begin position="23"/>
        <end position="319"/>
    </location>
</feature>
<keyword evidence="4" id="KW-1185">Reference proteome</keyword>
<name>A0ABN1PNP9_9ACTN</name>
<accession>A0ABN1PNP9</accession>
<feature type="signal peptide" evidence="2">
    <location>
        <begin position="1"/>
        <end position="22"/>
    </location>
</feature>
<dbReference type="Proteomes" id="UP001501578">
    <property type="component" value="Unassembled WGS sequence"/>
</dbReference>
<dbReference type="RefSeq" id="WP_343950996.1">
    <property type="nucleotide sequence ID" value="NZ_BAAAHQ010000016.1"/>
</dbReference>
<keyword evidence="2" id="KW-0732">Signal</keyword>